<keyword evidence="2" id="KW-1185">Reference proteome</keyword>
<comment type="caution">
    <text evidence="1">The sequence shown here is derived from an EMBL/GenBank/DDBJ whole genome shotgun (WGS) entry which is preliminary data.</text>
</comment>
<sequence length="310" mass="34760">QQDSQRARAVLFIVDRTVDMYVPVLHEFTYQAMANDLLPIEDGNKYTYNYAGDDGEQATKEAILDEADSIWVDIRHKHMKDCIDQLMKDFNEFLVQNTGFTDKEKAANLNDMKKMLATLPQFQNMKEKVNCATGYTPDSQHPKTLVEDMVPMLDNPVVRLKLVVESHISKTIDHTHYPYTKDPTGDPDGSKSTQQGPKFIEDLSLLLKPPTMEQKPALPARPEVQSNSKSPKPPTSSSSGGYVPQMQGGYSQQAGYNQQGGDYAQYSRQNAGYPQSMPASSQQYINVPRPSSSNTTQSEKTKSKSSIFKF</sequence>
<proteinExistence type="predicted"/>
<reference evidence="1" key="1">
    <citation type="submission" date="2021-06" db="EMBL/GenBank/DDBJ databases">
        <authorList>
            <person name="Kallberg Y."/>
            <person name="Tangrot J."/>
            <person name="Rosling A."/>
        </authorList>
    </citation>
    <scope>NUCLEOTIDE SEQUENCE</scope>
    <source>
        <strain evidence="1">CL356</strain>
    </source>
</reference>
<organism evidence="1 2">
    <name type="scientific">Acaulospora colombiana</name>
    <dbReference type="NCBI Taxonomy" id="27376"/>
    <lineage>
        <taxon>Eukaryota</taxon>
        <taxon>Fungi</taxon>
        <taxon>Fungi incertae sedis</taxon>
        <taxon>Mucoromycota</taxon>
        <taxon>Glomeromycotina</taxon>
        <taxon>Glomeromycetes</taxon>
        <taxon>Diversisporales</taxon>
        <taxon>Acaulosporaceae</taxon>
        <taxon>Acaulospora</taxon>
    </lineage>
</organism>
<gene>
    <name evidence="1" type="ORF">ACOLOM_LOCUS6102</name>
</gene>
<dbReference type="Proteomes" id="UP000789525">
    <property type="component" value="Unassembled WGS sequence"/>
</dbReference>
<dbReference type="EMBL" id="CAJVPT010012106">
    <property type="protein sequence ID" value="CAG8584887.1"/>
    <property type="molecule type" value="Genomic_DNA"/>
</dbReference>
<accession>A0ACA9MDY3</accession>
<feature type="non-terminal residue" evidence="1">
    <location>
        <position position="1"/>
    </location>
</feature>
<protein>
    <submittedName>
        <fullName evidence="1">13730_t:CDS:1</fullName>
    </submittedName>
</protein>
<evidence type="ECO:0000313" key="2">
    <source>
        <dbReference type="Proteomes" id="UP000789525"/>
    </source>
</evidence>
<evidence type="ECO:0000313" key="1">
    <source>
        <dbReference type="EMBL" id="CAG8584887.1"/>
    </source>
</evidence>
<name>A0ACA9MDY3_9GLOM</name>